<evidence type="ECO:0000313" key="2">
    <source>
        <dbReference type="Proteomes" id="UP001480082"/>
    </source>
</evidence>
<comment type="caution">
    <text evidence="1">The sequence shown here is derived from an EMBL/GenBank/DDBJ whole genome shotgun (WGS) entry which is preliminary data.</text>
</comment>
<sequence>MTTSRQVLGMVQSHIAGDGVRFLSIAEQIALEAEKAGRGKFAESLHKFVIAARNEKTSRTIQLAKPRGDLAELLDVTYPDILLPDVVLRRDLRDGIDRIVDEHKRLVELEAYGLKPRRKLLFVGPPGTGKSMTAHGIASELGLPLFTVQLDGVITKFMGASASKLRLIFESMTGVRGVYFFDEIDAIAASRAHENDIGEARRLLNSFLQLVDRDQSHSIIIAATNHSSLLDRAVFRRFDSAFRYELPTGDEARQVIRNNILAFDAGSVDWESIEKHTSALSQADLAAAAVDAARKAVLENGGKLTTKELVWALEGRMQIHSN</sequence>
<dbReference type="Proteomes" id="UP001480082">
    <property type="component" value="Unassembled WGS sequence"/>
</dbReference>
<proteinExistence type="predicted"/>
<reference evidence="1 2" key="1">
    <citation type="journal article" date="2024" name="Proc. Natl. Acad. Sci. U.S.A.">
        <title>The evolutionary genomics of adaptation to stress in wild rhizobium bacteria.</title>
        <authorList>
            <person name="Kehlet-Delgado H."/>
            <person name="Montoya A.P."/>
            <person name="Jensen K.T."/>
            <person name="Wendlandt C.E."/>
            <person name="Dexheimer C."/>
            <person name="Roberts M."/>
            <person name="Torres Martinez L."/>
            <person name="Friesen M.L."/>
            <person name="Griffitts J.S."/>
            <person name="Porter S.S."/>
        </authorList>
    </citation>
    <scope>NUCLEOTIDE SEQUENCE [LARGE SCALE GENOMIC DNA]</scope>
    <source>
        <strain evidence="1 2">M0468</strain>
    </source>
</reference>
<dbReference type="EMBL" id="JAMYRI010000016">
    <property type="protein sequence ID" value="MER9286911.1"/>
    <property type="molecule type" value="Genomic_DNA"/>
</dbReference>
<name>A0ACC6T4T8_9HYPH</name>
<keyword evidence="2" id="KW-1185">Reference proteome</keyword>
<accession>A0ACC6T4T8</accession>
<gene>
    <name evidence="1" type="ORF">NKI81_23615</name>
</gene>
<protein>
    <submittedName>
        <fullName evidence="1">AAA family ATPase</fullName>
    </submittedName>
</protein>
<organism evidence="1 2">
    <name type="scientific">Mesorhizobium australicum</name>
    <dbReference type="NCBI Taxonomy" id="536018"/>
    <lineage>
        <taxon>Bacteria</taxon>
        <taxon>Pseudomonadati</taxon>
        <taxon>Pseudomonadota</taxon>
        <taxon>Alphaproteobacteria</taxon>
        <taxon>Hyphomicrobiales</taxon>
        <taxon>Phyllobacteriaceae</taxon>
        <taxon>Mesorhizobium</taxon>
    </lineage>
</organism>
<evidence type="ECO:0000313" key="1">
    <source>
        <dbReference type="EMBL" id="MER9286911.1"/>
    </source>
</evidence>